<dbReference type="OrthoDB" id="429813at2759"/>
<dbReference type="PANTHER" id="PTHR43201:SF8">
    <property type="entry name" value="ACYL-COA SYNTHETASE FAMILY MEMBER 3"/>
    <property type="match status" value="1"/>
</dbReference>
<feature type="domain" description="AMP-dependent synthetase/ligase" evidence="3">
    <location>
        <begin position="34"/>
        <end position="355"/>
    </location>
</feature>
<dbReference type="InterPro" id="IPR045851">
    <property type="entry name" value="AMP-bd_C_sf"/>
</dbReference>
<feature type="region of interest" description="Disordered" evidence="2">
    <location>
        <begin position="148"/>
        <end position="172"/>
    </location>
</feature>
<dbReference type="OMA" id="GDCPHPS"/>
<dbReference type="SUPFAM" id="SSF56801">
    <property type="entry name" value="Acetyl-CoA synthetase-like"/>
    <property type="match status" value="1"/>
</dbReference>
<dbReference type="Pfam" id="PF23562">
    <property type="entry name" value="AMP-binding_C_3"/>
    <property type="match status" value="1"/>
</dbReference>
<evidence type="ECO:0000256" key="2">
    <source>
        <dbReference type="SAM" id="MobiDB-lite"/>
    </source>
</evidence>
<reference evidence="4 5" key="1">
    <citation type="journal article" date="2013" name="PLoS Genet.">
        <title>The genome and development-dependent transcriptomes of Pyronema confluens: a window into fungal evolution.</title>
        <authorList>
            <person name="Traeger S."/>
            <person name="Altegoer F."/>
            <person name="Freitag M."/>
            <person name="Gabaldon T."/>
            <person name="Kempken F."/>
            <person name="Kumar A."/>
            <person name="Marcet-Houben M."/>
            <person name="Poggeler S."/>
            <person name="Stajich J.E."/>
            <person name="Nowrousian M."/>
        </authorList>
    </citation>
    <scope>NUCLEOTIDE SEQUENCE [LARGE SCALE GENOMIC DNA]</scope>
    <source>
        <strain evidence="5">CBS 100304</strain>
        <tissue evidence="4">Vegetative mycelium</tissue>
    </source>
</reference>
<name>U4LJN2_PYROM</name>
<gene>
    <name evidence="4" type="ORF">PCON_11411</name>
</gene>
<dbReference type="EMBL" id="HF935650">
    <property type="protein sequence ID" value="CCX31767.1"/>
    <property type="molecule type" value="Genomic_DNA"/>
</dbReference>
<proteinExistence type="inferred from homology"/>
<accession>U4LJN2</accession>
<dbReference type="InterPro" id="IPR042099">
    <property type="entry name" value="ANL_N_sf"/>
</dbReference>
<feature type="compositionally biased region" description="Low complexity" evidence="2">
    <location>
        <begin position="153"/>
        <end position="172"/>
    </location>
</feature>
<dbReference type="PANTHER" id="PTHR43201">
    <property type="entry name" value="ACYL-COA SYNTHETASE"/>
    <property type="match status" value="1"/>
</dbReference>
<dbReference type="GO" id="GO:0031956">
    <property type="term" value="F:medium-chain fatty acid-CoA ligase activity"/>
    <property type="evidence" value="ECO:0007669"/>
    <property type="project" value="TreeGrafter"/>
</dbReference>
<evidence type="ECO:0000313" key="4">
    <source>
        <dbReference type="EMBL" id="CCX31767.1"/>
    </source>
</evidence>
<evidence type="ECO:0000256" key="1">
    <source>
        <dbReference type="ARBA" id="ARBA00006432"/>
    </source>
</evidence>
<dbReference type="eggNOG" id="ENOG502SJHH">
    <property type="taxonomic scope" value="Eukaryota"/>
</dbReference>
<sequence length="521" mass="58387">MTDLHTHLTVLRTAVNTHASAILFKLTLPTTPISYQEITYQSFLSSVSDSAIYWSNKLRLPTGTVVGLWLNGFLYSNYVHIFGISMAGYIPQLFSLRLPNPKIIRLLLQKSGAKAVIMDKSFEGVLDGHIAPTISELEEYILHQADSSPEDFCSSQSTSSDSHHSSSPSDSCPITPQIAQGIIYHTSGSTSGIPKIIPSSTSKLRGMVQKSHFSVTPGISTAIGSICHVAQMFLLLGGLQHRATIILPSAIPFPVAELKIMIREAGLQKLYLFSSFLSTFLRAAKEDKQLLGMLRGLECVMYSGLPLPEDDVKYGLREGIRLQNFYGSTECGGGMMSSPIGRPDCLVPYPVVDYRFTDKGELVVKKESVDCTPVELRDERGDYWTGDLFERLDEGWRFRGRDDDLMKMANGLCCEPRWVEEEVMRRCQDLVVACVVVGQGRRGPAVFVEVEREREGLRGTIVERLRDWMEERYLHERVTEQRFVVVVKKGELPRTETKGNVRRKAVEEQWKGVLDEMYGDC</sequence>
<dbReference type="Gene3D" id="3.30.300.30">
    <property type="match status" value="1"/>
</dbReference>
<dbReference type="STRING" id="1076935.U4LJN2"/>
<dbReference type="InterPro" id="IPR000873">
    <property type="entry name" value="AMP-dep_synth/lig_dom"/>
</dbReference>
<comment type="similarity">
    <text evidence="1">Belongs to the ATP-dependent AMP-binding enzyme family.</text>
</comment>
<protein>
    <recommendedName>
        <fullName evidence="3">AMP-dependent synthetase/ligase domain-containing protein</fullName>
    </recommendedName>
</protein>
<dbReference type="AlphaFoldDB" id="U4LJN2"/>
<evidence type="ECO:0000313" key="5">
    <source>
        <dbReference type="Proteomes" id="UP000018144"/>
    </source>
</evidence>
<dbReference type="Proteomes" id="UP000018144">
    <property type="component" value="Unassembled WGS sequence"/>
</dbReference>
<dbReference type="Gene3D" id="3.40.50.12780">
    <property type="entry name" value="N-terminal domain of ligase-like"/>
    <property type="match status" value="1"/>
</dbReference>
<keyword evidence="5" id="KW-1185">Reference proteome</keyword>
<dbReference type="GO" id="GO:0006631">
    <property type="term" value="P:fatty acid metabolic process"/>
    <property type="evidence" value="ECO:0007669"/>
    <property type="project" value="TreeGrafter"/>
</dbReference>
<evidence type="ECO:0000259" key="3">
    <source>
        <dbReference type="Pfam" id="PF00501"/>
    </source>
</evidence>
<organism evidence="4 5">
    <name type="scientific">Pyronema omphalodes (strain CBS 100304)</name>
    <name type="common">Pyronema confluens</name>
    <dbReference type="NCBI Taxonomy" id="1076935"/>
    <lineage>
        <taxon>Eukaryota</taxon>
        <taxon>Fungi</taxon>
        <taxon>Dikarya</taxon>
        <taxon>Ascomycota</taxon>
        <taxon>Pezizomycotina</taxon>
        <taxon>Pezizomycetes</taxon>
        <taxon>Pezizales</taxon>
        <taxon>Pyronemataceae</taxon>
        <taxon>Pyronema</taxon>
    </lineage>
</organism>
<dbReference type="Pfam" id="PF00501">
    <property type="entry name" value="AMP-binding"/>
    <property type="match status" value="1"/>
</dbReference>